<keyword evidence="1" id="KW-0472">Membrane</keyword>
<dbReference type="AlphaFoldDB" id="A0A4S8HSS8"/>
<proteinExistence type="predicted"/>
<evidence type="ECO:0000256" key="1">
    <source>
        <dbReference type="SAM" id="Phobius"/>
    </source>
</evidence>
<evidence type="ECO:0000313" key="2">
    <source>
        <dbReference type="EMBL" id="THU38345.1"/>
    </source>
</evidence>
<dbReference type="RefSeq" id="WP_136578300.1">
    <property type="nucleotide sequence ID" value="NZ_STFF01000004.1"/>
</dbReference>
<protein>
    <submittedName>
        <fullName evidence="2">Uncharacterized protein</fullName>
    </submittedName>
</protein>
<feature type="transmembrane region" description="Helical" evidence="1">
    <location>
        <begin position="136"/>
        <end position="154"/>
    </location>
</feature>
<organism evidence="2 3">
    <name type="scientific">Niastella caeni</name>
    <dbReference type="NCBI Taxonomy" id="2569763"/>
    <lineage>
        <taxon>Bacteria</taxon>
        <taxon>Pseudomonadati</taxon>
        <taxon>Bacteroidota</taxon>
        <taxon>Chitinophagia</taxon>
        <taxon>Chitinophagales</taxon>
        <taxon>Chitinophagaceae</taxon>
        <taxon>Niastella</taxon>
    </lineage>
</organism>
<sequence>MERSEQEYIAICKRQIEEKFPFGNGDGELRQRDLEYLADRIEERSGIVLSLSTLKRLWKKDYDKMPHPTTLQALVSVLGYKDWQEFKLRMAADEVTDPVASSITAPLADPITEPVTTTTIAPAGPQPRHRRYFNPWLLLPVAVAVVVLVWIIAFRSGPANNKPVIKGPVTFTGNKTVTQGVPNTIIFNYDVTNVDADSFFFQQSWNPLDKVRIDPKDHVYSNIYYMPGFHKAKLIANDSIIKRFRVHITTDGWLPLTRYSLTDSDPIYIRKEKAIRNGALHITRDDLAASNVDLNKNYILSYFNVREFENTDSDNFSLDTRILCDSLQTVACPGFDLVITCEEHIYFVRLMSKGCEREIAIKMGEAYHNGIHHDLSAFGRDLQHWQHLQVQVAGKKATIYLDEKPVYSITYKNDFGKVVGLAYNFTGTGAIDYVRLRNGANKLVYEEEFNQ</sequence>
<keyword evidence="1" id="KW-1133">Transmembrane helix</keyword>
<dbReference type="EMBL" id="STFF01000004">
    <property type="protein sequence ID" value="THU38345.1"/>
    <property type="molecule type" value="Genomic_DNA"/>
</dbReference>
<evidence type="ECO:0000313" key="3">
    <source>
        <dbReference type="Proteomes" id="UP000306918"/>
    </source>
</evidence>
<comment type="caution">
    <text evidence="2">The sequence shown here is derived from an EMBL/GenBank/DDBJ whole genome shotgun (WGS) entry which is preliminary data.</text>
</comment>
<keyword evidence="3" id="KW-1185">Reference proteome</keyword>
<gene>
    <name evidence="2" type="ORF">FAM09_16855</name>
</gene>
<reference evidence="2 3" key="1">
    <citation type="submission" date="2019-04" db="EMBL/GenBank/DDBJ databases">
        <title>Niastella caeni sp. nov., isolated from activated sludge.</title>
        <authorList>
            <person name="Sheng M."/>
        </authorList>
    </citation>
    <scope>NUCLEOTIDE SEQUENCE [LARGE SCALE GENOMIC DNA]</scope>
    <source>
        <strain evidence="2 3">HX-2-15</strain>
    </source>
</reference>
<dbReference type="Proteomes" id="UP000306918">
    <property type="component" value="Unassembled WGS sequence"/>
</dbReference>
<keyword evidence="1" id="KW-0812">Transmembrane</keyword>
<dbReference type="OrthoDB" id="639802at2"/>
<name>A0A4S8HSS8_9BACT</name>
<accession>A0A4S8HSS8</accession>